<dbReference type="Gene3D" id="3.30.70.100">
    <property type="match status" value="2"/>
</dbReference>
<dbReference type="eggNOG" id="COG1359">
    <property type="taxonomic scope" value="Bacteria"/>
</dbReference>
<evidence type="ECO:0008006" key="3">
    <source>
        <dbReference type="Google" id="ProtNLM"/>
    </source>
</evidence>
<accession>A0A078KZK1</accession>
<dbReference type="EMBL" id="CCSB01000001">
    <property type="protein sequence ID" value="CDZ77193.1"/>
    <property type="molecule type" value="Genomic_DNA"/>
</dbReference>
<proteinExistence type="predicted"/>
<dbReference type="SUPFAM" id="SSF54909">
    <property type="entry name" value="Dimeric alpha+beta barrel"/>
    <property type="match status" value="2"/>
</dbReference>
<evidence type="ECO:0000313" key="2">
    <source>
        <dbReference type="Proteomes" id="UP000044071"/>
    </source>
</evidence>
<organism evidence="1 2">
    <name type="scientific">Legionella massiliensis</name>
    <dbReference type="NCBI Taxonomy" id="1034943"/>
    <lineage>
        <taxon>Bacteria</taxon>
        <taxon>Pseudomonadati</taxon>
        <taxon>Pseudomonadota</taxon>
        <taxon>Gammaproteobacteria</taxon>
        <taxon>Legionellales</taxon>
        <taxon>Legionellaceae</taxon>
        <taxon>Legionella</taxon>
    </lineage>
</organism>
<sequence>MNNADSLKKASYIKLVSQTEAQVNLEKFLEKGSQLIRQTEPNTLLWFALKGSNDFAIFDVFPNEDGRAQHFAGQVAKALKENATNLVEGGWENGVLKNVNHFDIIAASPFNPQTVLSAKEASYIIFKAKPEKSQELEQFLKDAALTIKQTEPNTYFWIVLKADENTYAIFDAFADKAAQNAHFSGQVAAELQEKAENLISDGWEKGVLANVHNFQIIAVS</sequence>
<protein>
    <recommendedName>
        <fullName evidence="3">Antibiotic biosynthesis monooxygenase</fullName>
    </recommendedName>
</protein>
<dbReference type="Proteomes" id="UP000044071">
    <property type="component" value="Unassembled WGS sequence"/>
</dbReference>
<evidence type="ECO:0000313" key="1">
    <source>
        <dbReference type="EMBL" id="CDZ77193.1"/>
    </source>
</evidence>
<gene>
    <name evidence="1" type="ORF">BN59_01475</name>
</gene>
<keyword evidence="2" id="KW-1185">Reference proteome</keyword>
<dbReference type="AlphaFoldDB" id="A0A078KZK1"/>
<dbReference type="InterPro" id="IPR011008">
    <property type="entry name" value="Dimeric_a/b-barrel"/>
</dbReference>
<name>A0A078KZK1_9GAMM</name>
<dbReference type="RefSeq" id="WP_043873581.1">
    <property type="nucleotide sequence ID" value="NZ_CCVW01000001.1"/>
</dbReference>
<dbReference type="OrthoDB" id="9804891at2"/>
<reference evidence="1 2" key="1">
    <citation type="submission" date="2014-06" db="EMBL/GenBank/DDBJ databases">
        <authorList>
            <person name="Urmite Genomes Urmite Genomes"/>
        </authorList>
    </citation>
    <scope>NUCLEOTIDE SEQUENCE [LARGE SCALE GENOMIC DNA]</scope>
</reference>